<keyword evidence="8 13" id="KW-0067">ATP-binding</keyword>
<dbReference type="Proteomes" id="UP000275394">
    <property type="component" value="Unassembled WGS sequence"/>
</dbReference>
<dbReference type="InterPro" id="IPR011053">
    <property type="entry name" value="Single_hybrid_motif"/>
</dbReference>
<dbReference type="FunFam" id="3.40.50.20:FF:000010">
    <property type="entry name" value="Propionyl-CoA carboxylase subunit alpha"/>
    <property type="match status" value="1"/>
</dbReference>
<evidence type="ECO:0000256" key="2">
    <source>
        <dbReference type="ARBA" id="ARBA00003761"/>
    </source>
</evidence>
<evidence type="ECO:0000256" key="4">
    <source>
        <dbReference type="ARBA" id="ARBA00011750"/>
    </source>
</evidence>
<evidence type="ECO:0000256" key="13">
    <source>
        <dbReference type="PROSITE-ProRule" id="PRU00409"/>
    </source>
</evidence>
<dbReference type="Pfam" id="PF00289">
    <property type="entry name" value="Biotin_carb_N"/>
    <property type="match status" value="1"/>
</dbReference>
<evidence type="ECO:0000259" key="15">
    <source>
        <dbReference type="PROSITE" id="PS50975"/>
    </source>
</evidence>
<dbReference type="PROSITE" id="PS00188">
    <property type="entry name" value="BIOTIN"/>
    <property type="match status" value="1"/>
</dbReference>
<sequence>MSRCQPFTSVLVANRGEIALRVIESAKQQGYRTVALYSPVDADSPHVAAADSAVRLEGNSIDASYLNIEQVFAAARASAADAIHPGYGFFSENAEFAERCADEGIVFIGPSAASIVEMGSKRQAKLKMIAAGVPCIPGYEGAEQSNDELLRQAEAIGWPVMIKASAGGGGRGMRLVDSADSFIEQLAMARSEALNAFGNDEIILEKALVRARHIEVQVFGDRFGNAVYLGERDCSLQRRHQKVVEEAPSPAVDETLRQAMGEAAVRATKACDYIGAGTIEFLLDADGAFYFLEMNTRLQVEHPVTEWVTGLDLVAWQLQVAAGHALPKQQHEIGLSGHAIEVRLYAEDPAQQFMPQTGVVDAWLPAANEGLRIDAGISAGQPVSPYYDPMLAKLIAFGEDREMARRRLLRALQNSVLTGVRCNQSFLARLLQDPVFIAGEATTDYIDHQLDLASLLAPAEGQQALAQALAAVFLASQGGSATEAGGWSNGLRQPHRLLLQGEDDSRTEISVSREQAVYCCQIGEQQLRLRWQVPVSCAAATYRCRFALSLAEQVFVDAEAYIHYVASSGTISVSMLGDSSSFHDVTLAAPETRAGAASGRIVAPMDGSIYQLLVEQGERVSQGQTLAILEAMKMEHPLKADCDGVVEAVQITQGEQVSIRQTVIVLSADE</sequence>
<comment type="function">
    <text evidence="2">This protein is a component of the acetyl coenzyme A carboxylase complex; first, biotin carboxylase catalyzes the carboxylation of the carrier protein and then the transcarboxylase transfers the carboxyl group to form malonyl-CoA.</text>
</comment>
<comment type="catalytic activity">
    <reaction evidence="12">
        <text>N(6)-biotinyl-L-lysyl-[protein] + hydrogencarbonate + ATP = N(6)-carboxybiotinyl-L-lysyl-[protein] + ADP + phosphate + H(+)</text>
        <dbReference type="Rhea" id="RHEA:13501"/>
        <dbReference type="Rhea" id="RHEA-COMP:10505"/>
        <dbReference type="Rhea" id="RHEA-COMP:10506"/>
        <dbReference type="ChEBI" id="CHEBI:15378"/>
        <dbReference type="ChEBI" id="CHEBI:17544"/>
        <dbReference type="ChEBI" id="CHEBI:30616"/>
        <dbReference type="ChEBI" id="CHEBI:43474"/>
        <dbReference type="ChEBI" id="CHEBI:83144"/>
        <dbReference type="ChEBI" id="CHEBI:83145"/>
        <dbReference type="ChEBI" id="CHEBI:456216"/>
        <dbReference type="EC" id="6.3.4.14"/>
    </reaction>
</comment>
<evidence type="ECO:0000313" key="17">
    <source>
        <dbReference type="EMBL" id="ROS01736.1"/>
    </source>
</evidence>
<name>A0A3N2DPL5_9GAMM</name>
<dbReference type="RefSeq" id="WP_123712493.1">
    <property type="nucleotide sequence ID" value="NZ_RKHR01000004.1"/>
</dbReference>
<evidence type="ECO:0000256" key="5">
    <source>
        <dbReference type="ARBA" id="ARBA00017242"/>
    </source>
</evidence>
<dbReference type="PANTHER" id="PTHR18866:SF33">
    <property type="entry name" value="METHYLCROTONOYL-COA CARBOXYLASE SUBUNIT ALPHA, MITOCHONDRIAL-RELATED"/>
    <property type="match status" value="1"/>
</dbReference>
<dbReference type="PANTHER" id="PTHR18866">
    <property type="entry name" value="CARBOXYLASE:PYRUVATE/ACETYL-COA/PROPIONYL-COA CARBOXYLASE"/>
    <property type="match status" value="1"/>
</dbReference>
<keyword evidence="7 13" id="KW-0547">Nucleotide-binding</keyword>
<evidence type="ECO:0000256" key="12">
    <source>
        <dbReference type="ARBA" id="ARBA00048600"/>
    </source>
</evidence>
<dbReference type="PROSITE" id="PS50975">
    <property type="entry name" value="ATP_GRASP"/>
    <property type="match status" value="1"/>
</dbReference>
<accession>A0A3N2DPL5</accession>
<dbReference type="EMBL" id="RKHR01000004">
    <property type="protein sequence ID" value="ROS01736.1"/>
    <property type="molecule type" value="Genomic_DNA"/>
</dbReference>
<dbReference type="SMART" id="SM00878">
    <property type="entry name" value="Biotin_carb_C"/>
    <property type="match status" value="1"/>
</dbReference>
<dbReference type="InterPro" id="IPR011761">
    <property type="entry name" value="ATP-grasp"/>
</dbReference>
<dbReference type="SUPFAM" id="SSF51246">
    <property type="entry name" value="Rudiment single hybrid motif"/>
    <property type="match status" value="1"/>
</dbReference>
<proteinExistence type="predicted"/>
<dbReference type="SUPFAM" id="SSF56059">
    <property type="entry name" value="Glutathione synthetase ATP-binding domain-like"/>
    <property type="match status" value="1"/>
</dbReference>
<dbReference type="GO" id="GO:0005524">
    <property type="term" value="F:ATP binding"/>
    <property type="evidence" value="ECO:0007669"/>
    <property type="project" value="UniProtKB-UniRule"/>
</dbReference>
<dbReference type="InterPro" id="IPR000089">
    <property type="entry name" value="Biotin_lipoyl"/>
</dbReference>
<evidence type="ECO:0000256" key="3">
    <source>
        <dbReference type="ARBA" id="ARBA00004956"/>
    </source>
</evidence>
<dbReference type="FunFam" id="3.30.470.20:FF:000028">
    <property type="entry name" value="Methylcrotonoyl-CoA carboxylase subunit alpha, mitochondrial"/>
    <property type="match status" value="1"/>
</dbReference>
<comment type="subunit">
    <text evidence="4">Acetyl-CoA carboxylase is a heterohexamer of biotin carboxyl carrier protein, biotin carboxylase and the two subunits of carboxyl transferase in a 2:2 complex.</text>
</comment>
<comment type="cofactor">
    <cofactor evidence="1">
        <name>biotin</name>
        <dbReference type="ChEBI" id="CHEBI:57586"/>
    </cofactor>
</comment>
<keyword evidence="6" id="KW-0436">Ligase</keyword>
<dbReference type="InterPro" id="IPR005481">
    <property type="entry name" value="BC-like_N"/>
</dbReference>
<dbReference type="PROSITE" id="PS50979">
    <property type="entry name" value="BC"/>
    <property type="match status" value="1"/>
</dbReference>
<evidence type="ECO:0000259" key="16">
    <source>
        <dbReference type="PROSITE" id="PS50979"/>
    </source>
</evidence>
<evidence type="ECO:0000256" key="10">
    <source>
        <dbReference type="ARBA" id="ARBA00023267"/>
    </source>
</evidence>
<reference evidence="17 18" key="1">
    <citation type="submission" date="2018-11" db="EMBL/GenBank/DDBJ databases">
        <title>Genomic Encyclopedia of Type Strains, Phase IV (KMG-IV): sequencing the most valuable type-strain genomes for metagenomic binning, comparative biology and taxonomic classification.</title>
        <authorList>
            <person name="Goeker M."/>
        </authorList>
    </citation>
    <scope>NUCLEOTIDE SEQUENCE [LARGE SCALE GENOMIC DNA]</scope>
    <source>
        <strain evidence="17 18">DSM 100316</strain>
    </source>
</reference>
<evidence type="ECO:0000256" key="7">
    <source>
        <dbReference type="ARBA" id="ARBA00022741"/>
    </source>
</evidence>
<dbReference type="GO" id="GO:0046872">
    <property type="term" value="F:metal ion binding"/>
    <property type="evidence" value="ECO:0007669"/>
    <property type="project" value="InterPro"/>
</dbReference>
<dbReference type="InterPro" id="IPR005482">
    <property type="entry name" value="Biotin_COase_C"/>
</dbReference>
<dbReference type="Pfam" id="PF00364">
    <property type="entry name" value="Biotin_lipoyl"/>
    <property type="match status" value="1"/>
</dbReference>
<dbReference type="Pfam" id="PF02785">
    <property type="entry name" value="Biotin_carb_C"/>
    <property type="match status" value="1"/>
</dbReference>
<dbReference type="InterPro" id="IPR005479">
    <property type="entry name" value="CPAse_ATP-bd"/>
</dbReference>
<gene>
    <name evidence="17" type="ORF">EDC56_2181</name>
</gene>
<feature type="domain" description="ATP-grasp" evidence="15">
    <location>
        <begin position="125"/>
        <end position="322"/>
    </location>
</feature>
<evidence type="ECO:0000313" key="18">
    <source>
        <dbReference type="Proteomes" id="UP000275394"/>
    </source>
</evidence>
<dbReference type="SUPFAM" id="SSF52440">
    <property type="entry name" value="PreATP-grasp domain"/>
    <property type="match status" value="1"/>
</dbReference>
<evidence type="ECO:0000256" key="9">
    <source>
        <dbReference type="ARBA" id="ARBA00022946"/>
    </source>
</evidence>
<evidence type="ECO:0000256" key="6">
    <source>
        <dbReference type="ARBA" id="ARBA00022598"/>
    </source>
</evidence>
<comment type="caution">
    <text evidence="17">The sequence shown here is derived from an EMBL/GenBank/DDBJ whole genome shotgun (WGS) entry which is preliminary data.</text>
</comment>
<feature type="domain" description="Biotin carboxylation" evidence="16">
    <location>
        <begin position="6"/>
        <end position="451"/>
    </location>
</feature>
<dbReference type="SUPFAM" id="SSF51230">
    <property type="entry name" value="Single hybrid motif"/>
    <property type="match status" value="1"/>
</dbReference>
<dbReference type="InterPro" id="IPR016185">
    <property type="entry name" value="PreATP-grasp_dom_sf"/>
</dbReference>
<evidence type="ECO:0000256" key="1">
    <source>
        <dbReference type="ARBA" id="ARBA00001953"/>
    </source>
</evidence>
<dbReference type="InterPro" id="IPR001882">
    <property type="entry name" value="Biotin_BS"/>
</dbReference>
<dbReference type="PROSITE" id="PS50968">
    <property type="entry name" value="BIOTINYL_LIPOYL"/>
    <property type="match status" value="1"/>
</dbReference>
<keyword evidence="18" id="KW-1185">Reference proteome</keyword>
<dbReference type="Gene3D" id="2.40.50.100">
    <property type="match status" value="1"/>
</dbReference>
<feature type="domain" description="Lipoyl-binding" evidence="14">
    <location>
        <begin position="591"/>
        <end position="667"/>
    </location>
</feature>
<dbReference type="OrthoDB" id="9763189at2"/>
<dbReference type="FunFam" id="3.30.1490.20:FF:000003">
    <property type="entry name" value="acetyl-CoA carboxylase isoform X1"/>
    <property type="match status" value="1"/>
</dbReference>
<dbReference type="InterPro" id="IPR050856">
    <property type="entry name" value="Biotin_carboxylase_complex"/>
</dbReference>
<dbReference type="PROSITE" id="PS00867">
    <property type="entry name" value="CPSASE_2"/>
    <property type="match status" value="1"/>
</dbReference>
<organism evidence="17 18">
    <name type="scientific">Sinobacterium caligoides</name>
    <dbReference type="NCBI Taxonomy" id="933926"/>
    <lineage>
        <taxon>Bacteria</taxon>
        <taxon>Pseudomonadati</taxon>
        <taxon>Pseudomonadota</taxon>
        <taxon>Gammaproteobacteria</taxon>
        <taxon>Cellvibrionales</taxon>
        <taxon>Spongiibacteraceae</taxon>
        <taxon>Sinobacterium</taxon>
    </lineage>
</organism>
<dbReference type="AlphaFoldDB" id="A0A3N2DPL5"/>
<protein>
    <recommendedName>
        <fullName evidence="5">Biotin carboxylase</fullName>
    </recommendedName>
    <alternativeName>
        <fullName evidence="11">Acetyl-coenzyme A carboxylase biotin carboxylase subunit A</fullName>
    </alternativeName>
</protein>
<comment type="pathway">
    <text evidence="3">Lipid metabolism; malonyl-CoA biosynthesis; malonyl-CoA from acetyl-CoA: step 1/1.</text>
</comment>
<keyword evidence="10" id="KW-0092">Biotin</keyword>
<evidence type="ECO:0000256" key="11">
    <source>
        <dbReference type="ARBA" id="ARBA00033786"/>
    </source>
</evidence>
<dbReference type="Gene3D" id="3.30.470.20">
    <property type="entry name" value="ATP-grasp fold, B domain"/>
    <property type="match status" value="1"/>
</dbReference>
<dbReference type="InterPro" id="IPR011054">
    <property type="entry name" value="Rudment_hybrid_motif"/>
</dbReference>
<evidence type="ECO:0000259" key="14">
    <source>
        <dbReference type="PROSITE" id="PS50968"/>
    </source>
</evidence>
<dbReference type="Pfam" id="PF02786">
    <property type="entry name" value="CPSase_L_D2"/>
    <property type="match status" value="1"/>
</dbReference>
<dbReference type="GO" id="GO:0004075">
    <property type="term" value="F:biotin carboxylase activity"/>
    <property type="evidence" value="ECO:0007669"/>
    <property type="project" value="UniProtKB-EC"/>
</dbReference>
<evidence type="ECO:0000256" key="8">
    <source>
        <dbReference type="ARBA" id="ARBA00022840"/>
    </source>
</evidence>
<dbReference type="InterPro" id="IPR011764">
    <property type="entry name" value="Biotin_carboxylation_dom"/>
</dbReference>
<keyword evidence="9" id="KW-0809">Transit peptide</keyword>
<dbReference type="FunFam" id="2.40.50.100:FF:000003">
    <property type="entry name" value="Acetyl-CoA carboxylase biotin carboxyl carrier protein"/>
    <property type="match status" value="1"/>
</dbReference>
<dbReference type="CDD" id="cd06850">
    <property type="entry name" value="biotinyl_domain"/>
    <property type="match status" value="1"/>
</dbReference>